<name>A0A919AS53_9PROT</name>
<evidence type="ECO:0008006" key="6">
    <source>
        <dbReference type="Google" id="ProtNLM"/>
    </source>
</evidence>
<evidence type="ECO:0000256" key="3">
    <source>
        <dbReference type="ARBA" id="ARBA00022679"/>
    </source>
</evidence>
<dbReference type="RefSeq" id="WP_191250943.1">
    <property type="nucleotide sequence ID" value="NZ_BNCI01000001.1"/>
</dbReference>
<dbReference type="Gene3D" id="3.40.50.2000">
    <property type="entry name" value="Glycogen Phosphorylase B"/>
    <property type="match status" value="1"/>
</dbReference>
<reference evidence="4" key="2">
    <citation type="submission" date="2020-09" db="EMBL/GenBank/DDBJ databases">
        <authorList>
            <person name="Sun Q."/>
            <person name="Kim S."/>
        </authorList>
    </citation>
    <scope>NUCLEOTIDE SEQUENCE</scope>
    <source>
        <strain evidence="4">KCTC 42590</strain>
    </source>
</reference>
<keyword evidence="5" id="KW-1185">Reference proteome</keyword>
<keyword evidence="2" id="KW-0328">Glycosyltransferase</keyword>
<dbReference type="PANTHER" id="PTHR44835:SF1">
    <property type="entry name" value="PROTEIN O-GLCNAC TRANSFERASE"/>
    <property type="match status" value="1"/>
</dbReference>
<dbReference type="InterPro" id="IPR051939">
    <property type="entry name" value="Glycosyltr_41/O-GlcNAc_trsf"/>
</dbReference>
<evidence type="ECO:0000313" key="4">
    <source>
        <dbReference type="EMBL" id="GHF19403.1"/>
    </source>
</evidence>
<evidence type="ECO:0000313" key="5">
    <source>
        <dbReference type="Proteomes" id="UP000630923"/>
    </source>
</evidence>
<reference evidence="4" key="1">
    <citation type="journal article" date="2014" name="Int. J. Syst. Evol. Microbiol.">
        <title>Complete genome sequence of Corynebacterium casei LMG S-19264T (=DSM 44701T), isolated from a smear-ripened cheese.</title>
        <authorList>
            <consortium name="US DOE Joint Genome Institute (JGI-PGF)"/>
            <person name="Walter F."/>
            <person name="Albersmeier A."/>
            <person name="Kalinowski J."/>
            <person name="Ruckert C."/>
        </authorList>
    </citation>
    <scope>NUCLEOTIDE SEQUENCE</scope>
    <source>
        <strain evidence="4">KCTC 42590</strain>
    </source>
</reference>
<organism evidence="4 5">
    <name type="scientific">Kordiimonas sediminis</name>
    <dbReference type="NCBI Taxonomy" id="1735581"/>
    <lineage>
        <taxon>Bacteria</taxon>
        <taxon>Pseudomonadati</taxon>
        <taxon>Pseudomonadota</taxon>
        <taxon>Alphaproteobacteria</taxon>
        <taxon>Kordiimonadales</taxon>
        <taxon>Kordiimonadaceae</taxon>
        <taxon>Kordiimonas</taxon>
    </lineage>
</organism>
<keyword evidence="3" id="KW-0808">Transferase</keyword>
<comment type="pathway">
    <text evidence="1">Protein modification; protein glycosylation.</text>
</comment>
<comment type="caution">
    <text evidence="4">The sequence shown here is derived from an EMBL/GenBank/DDBJ whole genome shotgun (WGS) entry which is preliminary data.</text>
</comment>
<dbReference type="AlphaFoldDB" id="A0A919AS53"/>
<dbReference type="EMBL" id="BNCI01000001">
    <property type="protein sequence ID" value="GHF19403.1"/>
    <property type="molecule type" value="Genomic_DNA"/>
</dbReference>
<dbReference type="Gene3D" id="3.40.50.11380">
    <property type="match status" value="1"/>
</dbReference>
<sequence length="626" mass="71280">MAAPKTFTENEKLTAAWVQSCYELLEKGAYNEGLRFIVPKMGALRKTPVMKPTKPIKDITAINKKILKAFITFIVRADLDVVEDEYIAISQAKGPLGAILDIIGDAQLSPRQLAAKYAGLRKDEKFAIIRFLSLITLTTVYQNVGKIIDRLDPGLLGPLIYGCCDQKYFCGPEKEHNRMWLTSRTDLIDKVDFETFDEYRVLGSWMTCSYLDMPQKHQFKAASNRMIKRWMERSGIIKNKLPARPKYRKKPVILTIAESFSAEHAMFRCHGKATAALKNKFHSILMVDSKTIDKRVSDLFNEVVHMNVSAKALPKTVKSIRKIAPDVIYYPSVGMSAATMGLCNLRLAPVQFMALGHPATTCSTEMDYIVMNNDLRPDADCFTEKLVHRSISGGFSPHPSWERDKTTAGLPLEKRDFVRVGVLGFMPKLTHSFVRMCKTLQDNVPTKVEFHFFPNDYSNLLHGLRKEMQRTLPDAKVHPRTNYDVYMNNVNRMDVIFSTAPFGNTNGTIDALLMNKPVLTLEGPEPHAKTDARILRKIKAPAEMIASSKREYYETAFKWVAVKENIIQLSKELEKLDVDKTFFVDEDSDLDQIAYMLHILNDDLKASDRREFEYDDLTRLMAERST</sequence>
<dbReference type="PANTHER" id="PTHR44835">
    <property type="entry name" value="UDP-N-ACETYLGLUCOSAMINE--PEPTIDE N-ACETYLGLUCOSAMINYLTRANSFERASE SPINDLY-RELATED"/>
    <property type="match status" value="1"/>
</dbReference>
<dbReference type="Proteomes" id="UP000630923">
    <property type="component" value="Unassembled WGS sequence"/>
</dbReference>
<protein>
    <recommendedName>
        <fullName evidence="6">HMW1C N-terminal domain-containing protein</fullName>
    </recommendedName>
</protein>
<proteinExistence type="predicted"/>
<evidence type="ECO:0000256" key="1">
    <source>
        <dbReference type="ARBA" id="ARBA00004922"/>
    </source>
</evidence>
<evidence type="ECO:0000256" key="2">
    <source>
        <dbReference type="ARBA" id="ARBA00022676"/>
    </source>
</evidence>
<dbReference type="GO" id="GO:0016757">
    <property type="term" value="F:glycosyltransferase activity"/>
    <property type="evidence" value="ECO:0007669"/>
    <property type="project" value="UniProtKB-KW"/>
</dbReference>
<gene>
    <name evidence="4" type="ORF">GCM10017044_12530</name>
</gene>
<accession>A0A919AS53</accession>